<gene>
    <name evidence="3" type="ORF">FA13DRAFT_1732782</name>
</gene>
<accession>A0A4Y7TCQ6</accession>
<keyword evidence="4" id="KW-1185">Reference proteome</keyword>
<dbReference type="OrthoDB" id="2322499at2759"/>
<comment type="caution">
    <text evidence="3">The sequence shown here is derived from an EMBL/GenBank/DDBJ whole genome shotgun (WGS) entry which is preliminary data.</text>
</comment>
<evidence type="ECO:0000256" key="1">
    <source>
        <dbReference type="SAM" id="MobiDB-lite"/>
    </source>
</evidence>
<evidence type="ECO:0000313" key="3">
    <source>
        <dbReference type="EMBL" id="TEB31329.1"/>
    </source>
</evidence>
<sequence length="653" mass="74514">MARRSTRASARNVQGSATPVDSEPGTAQTATQNARGKQRAGAFAFFEGVPLDILGEVIGCLEPAGVLQLARTCKSLRILLMNRSMAVYWKRARENVEELPACPDDLSEPAYANLMFSVHCHKCLAENRSVLMHLEARVQLCYKCSLEEFKKWKDLPQKVDKSLIDLIPATTEPLTVSERKVPRKAQDVRWRMEERTRFHAATAFNLQKQYTNLRKSGERTEWLKEQRAAWNSIEEHATLCRLYSRGGIPEDEVEAARSFVHRRERMLQELSKLGYRDEFEHCGMFSEAEIPAARTMYPLTSTARKLTDKEWGAIKGPMIAYMEEVRVVLAEHRKATLLRDSFTALYRQAYFQYTLDRSPRVSVLPPIHEVAMMQEFSPHLRANTLNEDATKDALQDAAKIIPKLMENRAKEVEDFFLGLVNQSSVYRGQNIDNEVLFYATTLFHCSKCGEVRAYPEVLAHECCYREFKIPEGRSSAVDEANESVFRRAFGKGASWEPGNRIRFSEEAYHHTLSVLGSMGMAATTNTQVLLGLNPYVELACKCYKTSRGSTHVRQAARWAEAIQEVTRHRSGDYETALRAISEAEAEDLPGYEAKFTATWRYNYRCPLCGRSWITHMHFAQEHGFSQAQATALHQNSAKEYKWRLDYDSLVTLP</sequence>
<feature type="compositionally biased region" description="Polar residues" evidence="1">
    <location>
        <begin position="7"/>
        <end position="33"/>
    </location>
</feature>
<protein>
    <recommendedName>
        <fullName evidence="2">F-box domain-containing protein</fullName>
    </recommendedName>
</protein>
<organism evidence="3 4">
    <name type="scientific">Coprinellus micaceus</name>
    <name type="common">Glistening ink-cap mushroom</name>
    <name type="synonym">Coprinus micaceus</name>
    <dbReference type="NCBI Taxonomy" id="71717"/>
    <lineage>
        <taxon>Eukaryota</taxon>
        <taxon>Fungi</taxon>
        <taxon>Dikarya</taxon>
        <taxon>Basidiomycota</taxon>
        <taxon>Agaricomycotina</taxon>
        <taxon>Agaricomycetes</taxon>
        <taxon>Agaricomycetidae</taxon>
        <taxon>Agaricales</taxon>
        <taxon>Agaricineae</taxon>
        <taxon>Psathyrellaceae</taxon>
        <taxon>Coprinellus</taxon>
    </lineage>
</organism>
<dbReference type="PROSITE" id="PS50181">
    <property type="entry name" value="FBOX"/>
    <property type="match status" value="1"/>
</dbReference>
<reference evidence="3 4" key="1">
    <citation type="journal article" date="2019" name="Nat. Ecol. Evol.">
        <title>Megaphylogeny resolves global patterns of mushroom evolution.</title>
        <authorList>
            <person name="Varga T."/>
            <person name="Krizsan K."/>
            <person name="Foldi C."/>
            <person name="Dima B."/>
            <person name="Sanchez-Garcia M."/>
            <person name="Sanchez-Ramirez S."/>
            <person name="Szollosi G.J."/>
            <person name="Szarkandi J.G."/>
            <person name="Papp V."/>
            <person name="Albert L."/>
            <person name="Andreopoulos W."/>
            <person name="Angelini C."/>
            <person name="Antonin V."/>
            <person name="Barry K.W."/>
            <person name="Bougher N.L."/>
            <person name="Buchanan P."/>
            <person name="Buyck B."/>
            <person name="Bense V."/>
            <person name="Catcheside P."/>
            <person name="Chovatia M."/>
            <person name="Cooper J."/>
            <person name="Damon W."/>
            <person name="Desjardin D."/>
            <person name="Finy P."/>
            <person name="Geml J."/>
            <person name="Haridas S."/>
            <person name="Hughes K."/>
            <person name="Justo A."/>
            <person name="Karasinski D."/>
            <person name="Kautmanova I."/>
            <person name="Kiss B."/>
            <person name="Kocsube S."/>
            <person name="Kotiranta H."/>
            <person name="LaButti K.M."/>
            <person name="Lechner B.E."/>
            <person name="Liimatainen K."/>
            <person name="Lipzen A."/>
            <person name="Lukacs Z."/>
            <person name="Mihaltcheva S."/>
            <person name="Morgado L.N."/>
            <person name="Niskanen T."/>
            <person name="Noordeloos M.E."/>
            <person name="Ohm R.A."/>
            <person name="Ortiz-Santana B."/>
            <person name="Ovrebo C."/>
            <person name="Racz N."/>
            <person name="Riley R."/>
            <person name="Savchenko A."/>
            <person name="Shiryaev A."/>
            <person name="Soop K."/>
            <person name="Spirin V."/>
            <person name="Szebenyi C."/>
            <person name="Tomsovsky M."/>
            <person name="Tulloss R.E."/>
            <person name="Uehling J."/>
            <person name="Grigoriev I.V."/>
            <person name="Vagvolgyi C."/>
            <person name="Papp T."/>
            <person name="Martin F.M."/>
            <person name="Miettinen O."/>
            <person name="Hibbett D.S."/>
            <person name="Nagy L.G."/>
        </authorList>
    </citation>
    <scope>NUCLEOTIDE SEQUENCE [LARGE SCALE GENOMIC DNA]</scope>
    <source>
        <strain evidence="3 4">FP101781</strain>
    </source>
</reference>
<dbReference type="SUPFAM" id="SSF81383">
    <property type="entry name" value="F-box domain"/>
    <property type="match status" value="1"/>
</dbReference>
<dbReference type="Proteomes" id="UP000298030">
    <property type="component" value="Unassembled WGS sequence"/>
</dbReference>
<evidence type="ECO:0000259" key="2">
    <source>
        <dbReference type="PROSITE" id="PS50181"/>
    </source>
</evidence>
<feature type="region of interest" description="Disordered" evidence="1">
    <location>
        <begin position="1"/>
        <end position="33"/>
    </location>
</feature>
<dbReference type="InterPro" id="IPR001810">
    <property type="entry name" value="F-box_dom"/>
</dbReference>
<name>A0A4Y7TCQ6_COPMI</name>
<feature type="domain" description="F-box" evidence="2">
    <location>
        <begin position="43"/>
        <end position="92"/>
    </location>
</feature>
<evidence type="ECO:0000313" key="4">
    <source>
        <dbReference type="Proteomes" id="UP000298030"/>
    </source>
</evidence>
<dbReference type="AlphaFoldDB" id="A0A4Y7TCQ6"/>
<proteinExistence type="predicted"/>
<dbReference type="STRING" id="71717.A0A4Y7TCQ6"/>
<dbReference type="EMBL" id="QPFP01000019">
    <property type="protein sequence ID" value="TEB31329.1"/>
    <property type="molecule type" value="Genomic_DNA"/>
</dbReference>
<dbReference type="InterPro" id="IPR036047">
    <property type="entry name" value="F-box-like_dom_sf"/>
</dbReference>